<organism evidence="2 3">
    <name type="scientific">Silvimonas iriomotensis</name>
    <dbReference type="NCBI Taxonomy" id="449662"/>
    <lineage>
        <taxon>Bacteria</taxon>
        <taxon>Pseudomonadati</taxon>
        <taxon>Pseudomonadota</taxon>
        <taxon>Betaproteobacteria</taxon>
        <taxon>Neisseriales</taxon>
        <taxon>Chitinibacteraceae</taxon>
        <taxon>Silvimonas</taxon>
    </lineage>
</organism>
<accession>A0ABQ2PEZ1</accession>
<comment type="caution">
    <text evidence="2">The sequence shown here is derived from an EMBL/GenBank/DDBJ whole genome shotgun (WGS) entry which is preliminary data.</text>
</comment>
<evidence type="ECO:0000256" key="1">
    <source>
        <dbReference type="SAM" id="Phobius"/>
    </source>
</evidence>
<feature type="transmembrane region" description="Helical" evidence="1">
    <location>
        <begin position="37"/>
        <end position="59"/>
    </location>
</feature>
<reference evidence="3" key="1">
    <citation type="journal article" date="2019" name="Int. J. Syst. Evol. Microbiol.">
        <title>The Global Catalogue of Microorganisms (GCM) 10K type strain sequencing project: providing services to taxonomists for standard genome sequencing and annotation.</title>
        <authorList>
            <consortium name="The Broad Institute Genomics Platform"/>
            <consortium name="The Broad Institute Genome Sequencing Center for Infectious Disease"/>
            <person name="Wu L."/>
            <person name="Ma J."/>
        </authorList>
    </citation>
    <scope>NUCLEOTIDE SEQUENCE [LARGE SCALE GENOMIC DNA]</scope>
    <source>
        <strain evidence="3">CGMCC 1.8859</strain>
    </source>
</reference>
<keyword evidence="3" id="KW-1185">Reference proteome</keyword>
<dbReference type="RefSeq" id="WP_188691066.1">
    <property type="nucleotide sequence ID" value="NZ_BMLX01000008.1"/>
</dbReference>
<dbReference type="InterPro" id="IPR021313">
    <property type="entry name" value="DUF2909"/>
</dbReference>
<dbReference type="Pfam" id="PF11137">
    <property type="entry name" value="DUF2909"/>
    <property type="match status" value="1"/>
</dbReference>
<gene>
    <name evidence="2" type="ORF">GCM10010970_38300</name>
</gene>
<dbReference type="EMBL" id="BMLX01000008">
    <property type="protein sequence ID" value="GGP23830.1"/>
    <property type="molecule type" value="Genomic_DNA"/>
</dbReference>
<evidence type="ECO:0000313" key="3">
    <source>
        <dbReference type="Proteomes" id="UP000637267"/>
    </source>
</evidence>
<protein>
    <recommendedName>
        <fullName evidence="4">DUF2909 family protein</fullName>
    </recommendedName>
</protein>
<evidence type="ECO:0000313" key="2">
    <source>
        <dbReference type="EMBL" id="GGP23830.1"/>
    </source>
</evidence>
<keyword evidence="1" id="KW-0472">Membrane</keyword>
<evidence type="ECO:0008006" key="4">
    <source>
        <dbReference type="Google" id="ProtNLM"/>
    </source>
</evidence>
<name>A0ABQ2PEZ1_9NEIS</name>
<sequence length="67" mass="7452">MRVVIVLFLLVILFALGRALLQLVRGPSRSEKLARSLTLRIAVSVALFILLLLAWYFGLLQPHGPTP</sequence>
<keyword evidence="1" id="KW-1133">Transmembrane helix</keyword>
<dbReference type="Proteomes" id="UP000637267">
    <property type="component" value="Unassembled WGS sequence"/>
</dbReference>
<proteinExistence type="predicted"/>
<keyword evidence="1" id="KW-0812">Transmembrane</keyword>